<organism evidence="2 4">
    <name type="scientific">Streptomyces phaeoluteigriseus</name>
    <dbReference type="NCBI Taxonomy" id="114686"/>
    <lineage>
        <taxon>Bacteria</taxon>
        <taxon>Bacillati</taxon>
        <taxon>Actinomycetota</taxon>
        <taxon>Actinomycetes</taxon>
        <taxon>Kitasatosporales</taxon>
        <taxon>Streptomycetaceae</taxon>
        <taxon>Streptomyces</taxon>
        <taxon>Streptomyces aurantiacus group</taxon>
    </lineage>
</organism>
<dbReference type="EMBL" id="MPOH02000016">
    <property type="protein sequence ID" value="OQD53810.1"/>
    <property type="molecule type" value="Genomic_DNA"/>
</dbReference>
<accession>A0A1V6MMU3</accession>
<proteinExistence type="predicted"/>
<evidence type="ECO:0000313" key="3">
    <source>
        <dbReference type="EMBL" id="USQ88830.1"/>
    </source>
</evidence>
<dbReference type="EMBL" id="CP099468">
    <property type="protein sequence ID" value="USQ88830.1"/>
    <property type="molecule type" value="Genomic_DNA"/>
</dbReference>
<evidence type="ECO:0008006" key="6">
    <source>
        <dbReference type="Google" id="ProtNLM"/>
    </source>
</evidence>
<reference evidence="2 4" key="3">
    <citation type="submission" date="2017-02" db="EMBL/GenBank/DDBJ databases">
        <title>Draft genome sequence of Streptomyces phaeoluteigriseus type strain DSM41896.</title>
        <authorList>
            <person name="Salih T.S."/>
            <person name="Algora Gallardo L."/>
            <person name="Melo Santos T."/>
            <person name="Filgueira Martinez S."/>
            <person name="Herron P.R."/>
        </authorList>
    </citation>
    <scope>NUCLEOTIDE SEQUENCE [LARGE SCALE GENOMIC DNA]</scope>
    <source>
        <strain evidence="2 4">DSM 41896</strain>
    </source>
</reference>
<name>A0A1V6MMU3_9ACTN</name>
<evidence type="ECO:0000313" key="2">
    <source>
        <dbReference type="EMBL" id="OQD53810.1"/>
    </source>
</evidence>
<keyword evidence="5" id="KW-1185">Reference proteome</keyword>
<feature type="chain" id="PRO_5012709133" description="Secreted protein" evidence="1">
    <location>
        <begin position="28"/>
        <end position="67"/>
    </location>
</feature>
<evidence type="ECO:0000313" key="4">
    <source>
        <dbReference type="Proteomes" id="UP000184286"/>
    </source>
</evidence>
<dbReference type="Proteomes" id="UP000184286">
    <property type="component" value="Unassembled WGS sequence"/>
</dbReference>
<reference evidence="3" key="4">
    <citation type="submission" date="2022-06" db="EMBL/GenBank/DDBJ databases">
        <title>Complete genome sequence of soil microorganisms Streptomyces sp. Qhu-M197 isolated from Alpine meadows habitats on the Tibetan Plateau.</title>
        <authorList>
            <person name="Zhang B."/>
            <person name="Xiang X."/>
            <person name="Fan J."/>
        </authorList>
    </citation>
    <scope>NUCLEOTIDE SEQUENCE</scope>
    <source>
        <strain evidence="3">Qhu-M197</strain>
    </source>
</reference>
<evidence type="ECO:0000313" key="5">
    <source>
        <dbReference type="Proteomes" id="UP001056374"/>
    </source>
</evidence>
<dbReference type="STRING" id="114686.BM536_026525"/>
<sequence>MRSMLRLTVCTVVAVAVTAVGAGSASASTLTGGAATTVTVPAVGEAVANLLGALQGLAGLHGEPEWS</sequence>
<dbReference type="Proteomes" id="UP001056374">
    <property type="component" value="Chromosome"/>
</dbReference>
<gene>
    <name evidence="2" type="ORF">BM536_026525</name>
    <name evidence="3" type="ORF">NFX46_36835</name>
</gene>
<dbReference type="AlphaFoldDB" id="A0A1V6MMU3"/>
<keyword evidence="1" id="KW-0732">Signal</keyword>
<protein>
    <recommendedName>
        <fullName evidence="6">Secreted protein</fullName>
    </recommendedName>
</protein>
<reference evidence="2" key="2">
    <citation type="submission" date="2016-11" db="EMBL/GenBank/DDBJ databases">
        <authorList>
            <person name="Jaros S."/>
            <person name="Januszkiewicz K."/>
            <person name="Wedrychowicz H."/>
        </authorList>
    </citation>
    <scope>NUCLEOTIDE SEQUENCE [LARGE SCALE GENOMIC DNA]</scope>
    <source>
        <strain evidence="2">DSM 41896</strain>
    </source>
</reference>
<feature type="signal peptide" evidence="1">
    <location>
        <begin position="1"/>
        <end position="27"/>
    </location>
</feature>
<evidence type="ECO:0000256" key="1">
    <source>
        <dbReference type="SAM" id="SignalP"/>
    </source>
</evidence>
<dbReference type="RefSeq" id="WP_143650969.1">
    <property type="nucleotide sequence ID" value="NZ_CP099468.1"/>
</dbReference>
<reference evidence="4" key="1">
    <citation type="submission" date="2016-11" db="EMBL/GenBank/DDBJ databases">
        <authorList>
            <person name="Schniete J.K."/>
            <person name="Salih T."/>
            <person name="Algora Gallardo L."/>
            <person name="Martinez Fernandez S."/>
            <person name="Herron P.R."/>
        </authorList>
    </citation>
    <scope>NUCLEOTIDE SEQUENCE [LARGE SCALE GENOMIC DNA]</scope>
    <source>
        <strain evidence="4">DSM 41896</strain>
    </source>
</reference>